<evidence type="ECO:0000313" key="1">
    <source>
        <dbReference type="EMBL" id="KAF9647631.1"/>
    </source>
</evidence>
<evidence type="ECO:0000313" key="2">
    <source>
        <dbReference type="Proteomes" id="UP000886501"/>
    </source>
</evidence>
<keyword evidence="2" id="KW-1185">Reference proteome</keyword>
<dbReference type="EMBL" id="MU118029">
    <property type="protein sequence ID" value="KAF9647631.1"/>
    <property type="molecule type" value="Genomic_DNA"/>
</dbReference>
<reference evidence="1" key="1">
    <citation type="submission" date="2019-10" db="EMBL/GenBank/DDBJ databases">
        <authorList>
            <consortium name="DOE Joint Genome Institute"/>
            <person name="Kuo A."/>
            <person name="Miyauchi S."/>
            <person name="Kiss E."/>
            <person name="Drula E."/>
            <person name="Kohler A."/>
            <person name="Sanchez-Garcia M."/>
            <person name="Andreopoulos B."/>
            <person name="Barry K.W."/>
            <person name="Bonito G."/>
            <person name="Buee M."/>
            <person name="Carver A."/>
            <person name="Chen C."/>
            <person name="Cichocki N."/>
            <person name="Clum A."/>
            <person name="Culley D."/>
            <person name="Crous P.W."/>
            <person name="Fauchery L."/>
            <person name="Girlanda M."/>
            <person name="Hayes R."/>
            <person name="Keri Z."/>
            <person name="Labutti K."/>
            <person name="Lipzen A."/>
            <person name="Lombard V."/>
            <person name="Magnuson J."/>
            <person name="Maillard F."/>
            <person name="Morin E."/>
            <person name="Murat C."/>
            <person name="Nolan M."/>
            <person name="Ohm R."/>
            <person name="Pangilinan J."/>
            <person name="Pereira M."/>
            <person name="Perotto S."/>
            <person name="Peter M."/>
            <person name="Riley R."/>
            <person name="Sitrit Y."/>
            <person name="Stielow B."/>
            <person name="Szollosi G."/>
            <person name="Zifcakova L."/>
            <person name="Stursova M."/>
            <person name="Spatafora J.W."/>
            <person name="Tedersoo L."/>
            <person name="Vaario L.-M."/>
            <person name="Yamada A."/>
            <person name="Yan M."/>
            <person name="Wang P."/>
            <person name="Xu J."/>
            <person name="Bruns T."/>
            <person name="Baldrian P."/>
            <person name="Vilgalys R."/>
            <person name="Henrissat B."/>
            <person name="Grigoriev I.V."/>
            <person name="Hibbett D."/>
            <person name="Nagy L.G."/>
            <person name="Martin F.M."/>
        </authorList>
    </citation>
    <scope>NUCLEOTIDE SEQUENCE</scope>
    <source>
        <strain evidence="1">P2</strain>
    </source>
</reference>
<sequence length="341" mass="38015">MFTGVWLRICFHFGRQQQTVTITTPGVTDIQFLSTLQHDYQHSPSKQAPPPHYQAPQQHAGSSNLHAPVQPPAPKQKSAHNIPRILRYSKCTGRKKALCVGINYKGTGKELNGCVNDAKNVRKFLLKNWNFKPEDIVVLTDDTQDPRRLPTKANMLSAMKWLVRDAKAHDSLFFHYSGHGGQIRDTDGDEVDGYDEVIFPLDYERKGVGIITDDTMNELLVRPIPDGCRLTSCHSGSALGTANGKLKNSDVTDKFRKLKSSAGDVISFSACEDSQTSADVVKNGMAVGAMSYTFIKCLDANPKLSYQQLLKNVRALLRKHYTQKPQLSSSHKIDTNRSFIL</sequence>
<comment type="caution">
    <text evidence="1">The sequence shown here is derived from an EMBL/GenBank/DDBJ whole genome shotgun (WGS) entry which is preliminary data.</text>
</comment>
<reference evidence="1" key="2">
    <citation type="journal article" date="2020" name="Nat. Commun.">
        <title>Large-scale genome sequencing of mycorrhizal fungi provides insights into the early evolution of symbiotic traits.</title>
        <authorList>
            <person name="Miyauchi S."/>
            <person name="Kiss E."/>
            <person name="Kuo A."/>
            <person name="Drula E."/>
            <person name="Kohler A."/>
            <person name="Sanchez-Garcia M."/>
            <person name="Morin E."/>
            <person name="Andreopoulos B."/>
            <person name="Barry K.W."/>
            <person name="Bonito G."/>
            <person name="Buee M."/>
            <person name="Carver A."/>
            <person name="Chen C."/>
            <person name="Cichocki N."/>
            <person name="Clum A."/>
            <person name="Culley D."/>
            <person name="Crous P.W."/>
            <person name="Fauchery L."/>
            <person name="Girlanda M."/>
            <person name="Hayes R.D."/>
            <person name="Keri Z."/>
            <person name="LaButti K."/>
            <person name="Lipzen A."/>
            <person name="Lombard V."/>
            <person name="Magnuson J."/>
            <person name="Maillard F."/>
            <person name="Murat C."/>
            <person name="Nolan M."/>
            <person name="Ohm R.A."/>
            <person name="Pangilinan J."/>
            <person name="Pereira M.F."/>
            <person name="Perotto S."/>
            <person name="Peter M."/>
            <person name="Pfister S."/>
            <person name="Riley R."/>
            <person name="Sitrit Y."/>
            <person name="Stielow J.B."/>
            <person name="Szollosi G."/>
            <person name="Zifcakova L."/>
            <person name="Stursova M."/>
            <person name="Spatafora J.W."/>
            <person name="Tedersoo L."/>
            <person name="Vaario L.M."/>
            <person name="Yamada A."/>
            <person name="Yan M."/>
            <person name="Wang P."/>
            <person name="Xu J."/>
            <person name="Bruns T."/>
            <person name="Baldrian P."/>
            <person name="Vilgalys R."/>
            <person name="Dunand C."/>
            <person name="Henrissat B."/>
            <person name="Grigoriev I.V."/>
            <person name="Hibbett D."/>
            <person name="Nagy L.G."/>
            <person name="Martin F.M."/>
        </authorList>
    </citation>
    <scope>NUCLEOTIDE SEQUENCE</scope>
    <source>
        <strain evidence="1">P2</strain>
    </source>
</reference>
<accession>A0ACB6ZDC3</accession>
<proteinExistence type="predicted"/>
<name>A0ACB6ZDC3_THEGA</name>
<organism evidence="1 2">
    <name type="scientific">Thelephora ganbajun</name>
    <name type="common">Ganba fungus</name>
    <dbReference type="NCBI Taxonomy" id="370292"/>
    <lineage>
        <taxon>Eukaryota</taxon>
        <taxon>Fungi</taxon>
        <taxon>Dikarya</taxon>
        <taxon>Basidiomycota</taxon>
        <taxon>Agaricomycotina</taxon>
        <taxon>Agaricomycetes</taxon>
        <taxon>Thelephorales</taxon>
        <taxon>Thelephoraceae</taxon>
        <taxon>Thelephora</taxon>
    </lineage>
</organism>
<protein>
    <submittedName>
        <fullName evidence="1">Uncharacterized protein</fullName>
    </submittedName>
</protein>
<dbReference type="Proteomes" id="UP000886501">
    <property type="component" value="Unassembled WGS sequence"/>
</dbReference>
<gene>
    <name evidence="1" type="ORF">BDM02DRAFT_3156037</name>
</gene>